<evidence type="ECO:0000256" key="4">
    <source>
        <dbReference type="SAM" id="MobiDB-lite"/>
    </source>
</evidence>
<reference evidence="7" key="1">
    <citation type="journal article" date="2016" name="Nature">
        <title>The genome of the seagrass Zostera marina reveals angiosperm adaptation to the sea.</title>
        <authorList>
            <person name="Olsen J.L."/>
            <person name="Rouze P."/>
            <person name="Verhelst B."/>
            <person name="Lin Y.-C."/>
            <person name="Bayer T."/>
            <person name="Collen J."/>
            <person name="Dattolo E."/>
            <person name="De Paoli E."/>
            <person name="Dittami S."/>
            <person name="Maumus F."/>
            <person name="Michel G."/>
            <person name="Kersting A."/>
            <person name="Lauritano C."/>
            <person name="Lohaus R."/>
            <person name="Toepel M."/>
            <person name="Tonon T."/>
            <person name="Vanneste K."/>
            <person name="Amirebrahimi M."/>
            <person name="Brakel J."/>
            <person name="Bostroem C."/>
            <person name="Chovatia M."/>
            <person name="Grimwood J."/>
            <person name="Jenkins J.W."/>
            <person name="Jueterbock A."/>
            <person name="Mraz A."/>
            <person name="Stam W.T."/>
            <person name="Tice H."/>
            <person name="Bornberg-Bauer E."/>
            <person name="Green P.J."/>
            <person name="Pearson G.A."/>
            <person name="Procaccini G."/>
            <person name="Duarte C.M."/>
            <person name="Schmutz J."/>
            <person name="Reusch T.B.H."/>
            <person name="Van de Peer Y."/>
        </authorList>
    </citation>
    <scope>NUCLEOTIDE SEQUENCE [LARGE SCALE GENOMIC DNA]</scope>
    <source>
        <strain evidence="7">cv. Finnish</strain>
    </source>
</reference>
<feature type="domain" description="J" evidence="5">
    <location>
        <begin position="35"/>
        <end position="100"/>
    </location>
</feature>
<evidence type="ECO:0000256" key="3">
    <source>
        <dbReference type="ARBA" id="ARBA00023136"/>
    </source>
</evidence>
<name>A0A0K9P452_ZOSMR</name>
<accession>A0A0K9P452</accession>
<comment type="caution">
    <text evidence="6">The sequence shown here is derived from an EMBL/GenBank/DDBJ whole genome shotgun (WGS) entry which is preliminary data.</text>
</comment>
<dbReference type="GO" id="GO:0016020">
    <property type="term" value="C:membrane"/>
    <property type="evidence" value="ECO:0007669"/>
    <property type="project" value="UniProtKB-SubCell"/>
</dbReference>
<dbReference type="InterPro" id="IPR052812">
    <property type="entry name" value="Plant_DnaJ_domain"/>
</dbReference>
<sequence>MQTPRFFPNEKEEKKKKKKKKRDKEDGEEEKQRRDLYEVLGVSRVASDQEIKSAYRKLALKYHPDKNANDPVAADEFKEVTFSYNILSDPEKRQQYDTDGFEAIEAENEEMELDLSSLGTINTMFAALFSKLGVSIKTTVSTTVLEEALNGNVDTVTIQLGQSLSTKVEKQSTHFYSVFVTEEEAEAGIVCRVQSFDKSKFKLLYFEEEENGGLSLALQEDSVKMGKFTSAGMYFLKFPVYHFNPTTSSIAASKDSDYAFFKKLDGFQPCDIHELKAGKHVFSVYGDNFFKSANYTIEVLCAASFSDLKKSIQDVEKRILEKRADLFNFESEYREVMSHFSEMTSRYTEETQSIDRFLKERELIHAAYTSNSRLKRGNSRIAKAKTSSQESENEEGREEKKTKGLNFGKNKKKWFGKLNFGGEKKPH</sequence>
<dbReference type="Pfam" id="PF00226">
    <property type="entry name" value="DnaJ"/>
    <property type="match status" value="1"/>
</dbReference>
<dbReference type="GO" id="GO:0009737">
    <property type="term" value="P:response to abscisic acid"/>
    <property type="evidence" value="ECO:0000318"/>
    <property type="project" value="GO_Central"/>
</dbReference>
<dbReference type="InterPro" id="IPR001623">
    <property type="entry name" value="DnaJ_domain"/>
</dbReference>
<dbReference type="PANTHER" id="PTHR44272">
    <property type="entry name" value="DNAJ DOMAIN (PROKARYOTIC HEAT SHOCK PROTEIN)"/>
    <property type="match status" value="1"/>
</dbReference>
<dbReference type="GO" id="GO:0005783">
    <property type="term" value="C:endoplasmic reticulum"/>
    <property type="evidence" value="ECO:0007669"/>
    <property type="project" value="UniProtKB-ARBA"/>
</dbReference>
<evidence type="ECO:0000259" key="5">
    <source>
        <dbReference type="PROSITE" id="PS50076"/>
    </source>
</evidence>
<protein>
    <submittedName>
        <fullName evidence="6">Chaperone protein dnaJ 16</fullName>
    </submittedName>
</protein>
<dbReference type="Proteomes" id="UP000036987">
    <property type="component" value="Unassembled WGS sequence"/>
</dbReference>
<dbReference type="STRING" id="29655.A0A0K9P452"/>
<feature type="region of interest" description="Disordered" evidence="4">
    <location>
        <begin position="375"/>
        <end position="427"/>
    </location>
</feature>
<dbReference type="AlphaFoldDB" id="A0A0K9P452"/>
<evidence type="ECO:0000256" key="2">
    <source>
        <dbReference type="ARBA" id="ARBA00023054"/>
    </source>
</evidence>
<dbReference type="PANTHER" id="PTHR44272:SF2">
    <property type="entry name" value="CHAPERONE PROTEIN DNAJ 16"/>
    <property type="match status" value="1"/>
</dbReference>
<keyword evidence="7" id="KW-1185">Reference proteome</keyword>
<dbReference type="Gene3D" id="1.10.287.110">
    <property type="entry name" value="DnaJ domain"/>
    <property type="match status" value="1"/>
</dbReference>
<feature type="region of interest" description="Disordered" evidence="4">
    <location>
        <begin position="1"/>
        <end position="34"/>
    </location>
</feature>
<keyword evidence="3" id="KW-0472">Membrane</keyword>
<dbReference type="SMART" id="SM00271">
    <property type="entry name" value="DnaJ"/>
    <property type="match status" value="1"/>
</dbReference>
<dbReference type="InterPro" id="IPR036869">
    <property type="entry name" value="J_dom_sf"/>
</dbReference>
<evidence type="ECO:0000256" key="1">
    <source>
        <dbReference type="ARBA" id="ARBA00004370"/>
    </source>
</evidence>
<comment type="subcellular location">
    <subcellularLocation>
        <location evidence="1">Membrane</location>
    </subcellularLocation>
</comment>
<proteinExistence type="predicted"/>
<dbReference type="PROSITE" id="PS50076">
    <property type="entry name" value="DNAJ_2"/>
    <property type="match status" value="1"/>
</dbReference>
<dbReference type="OMA" id="FHEDSAK"/>
<dbReference type="EMBL" id="LFYR01001207">
    <property type="protein sequence ID" value="KMZ63821.1"/>
    <property type="molecule type" value="Genomic_DNA"/>
</dbReference>
<dbReference type="OrthoDB" id="10250354at2759"/>
<dbReference type="InterPro" id="IPR018253">
    <property type="entry name" value="DnaJ_domain_CS"/>
</dbReference>
<dbReference type="PROSITE" id="PS00636">
    <property type="entry name" value="DNAJ_1"/>
    <property type="match status" value="1"/>
</dbReference>
<organism evidence="6 7">
    <name type="scientific">Zostera marina</name>
    <name type="common">Eelgrass</name>
    <dbReference type="NCBI Taxonomy" id="29655"/>
    <lineage>
        <taxon>Eukaryota</taxon>
        <taxon>Viridiplantae</taxon>
        <taxon>Streptophyta</taxon>
        <taxon>Embryophyta</taxon>
        <taxon>Tracheophyta</taxon>
        <taxon>Spermatophyta</taxon>
        <taxon>Magnoliopsida</taxon>
        <taxon>Liliopsida</taxon>
        <taxon>Zosteraceae</taxon>
        <taxon>Zostera</taxon>
    </lineage>
</organism>
<dbReference type="CDD" id="cd06257">
    <property type="entry name" value="DnaJ"/>
    <property type="match status" value="1"/>
</dbReference>
<keyword evidence="2" id="KW-0175">Coiled coil</keyword>
<dbReference type="SUPFAM" id="SSF46565">
    <property type="entry name" value="Chaperone J-domain"/>
    <property type="match status" value="1"/>
</dbReference>
<dbReference type="FunFam" id="1.10.287.110:FF:000097">
    <property type="entry name" value="Chaperone protein dnaJ 16"/>
    <property type="match status" value="1"/>
</dbReference>
<dbReference type="PRINTS" id="PR00625">
    <property type="entry name" value="JDOMAIN"/>
</dbReference>
<gene>
    <name evidence="6" type="ORF">ZOSMA_397G00070</name>
</gene>
<evidence type="ECO:0000313" key="7">
    <source>
        <dbReference type="Proteomes" id="UP000036987"/>
    </source>
</evidence>
<evidence type="ECO:0000313" key="6">
    <source>
        <dbReference type="EMBL" id="KMZ63821.1"/>
    </source>
</evidence>